<name>A0A818U2U6_9BILA</name>
<sequence>MSTQAIKKFKTEKGKDMLSYEGYIYTLERKIDVKLIFRCQRRDCKGRCHTNPTMDAILSGPTKHCHAPTPDLVPVFELKSKIKARAAETEEFPSAILHSVMRSFPLDAAGQLPQGDTLLRTIRRQRPASSTNNDNQLPDNLKQTDRGENFVLHEDEKLIIFTTATNLSVLKTCKHWFVDGTFKVCPEDFYQMFTLHGLYKSQVIPLVYGLLVGKKTTDYDHFFRRIMDEDDFDSETILSDFEAATIKSINSLFPNIVHKGCLFHFGQCIWRQIQSHGLQKKYQEDKSFHLDIKKLIALAFVPVLDVIKAFDLIVDDFDDDADDFLGYFEKTWIGEPKKRGTGRKKPLFTIELWNVYDRIVANLPRSNNSIEGWHNAFAKRVAIVHPSVSKLTEKIRREQSKFELDIAQIRQGQEPKPKKLKYRKLDERIKRLVDDYHNLDLGEYLKGLAVNMSL</sequence>
<evidence type="ECO:0000256" key="2">
    <source>
        <dbReference type="ARBA" id="ARBA00022771"/>
    </source>
</evidence>
<evidence type="ECO:0000256" key="4">
    <source>
        <dbReference type="SAM" id="MobiDB-lite"/>
    </source>
</evidence>
<gene>
    <name evidence="7" type="ORF">FME351_LOCUS27349</name>
</gene>
<dbReference type="AlphaFoldDB" id="A0A818U2U6"/>
<protein>
    <recommendedName>
        <fullName evidence="9">MULE transposase domain-containing protein</fullName>
    </recommendedName>
</protein>
<reference evidence="7" key="1">
    <citation type="submission" date="2021-02" db="EMBL/GenBank/DDBJ databases">
        <authorList>
            <person name="Nowell W R."/>
        </authorList>
    </citation>
    <scope>NUCLEOTIDE SEQUENCE</scope>
</reference>
<dbReference type="EMBL" id="CAJNYU010003725">
    <property type="protein sequence ID" value="CAF3695424.1"/>
    <property type="molecule type" value="Genomic_DNA"/>
</dbReference>
<dbReference type="Proteomes" id="UP000663869">
    <property type="component" value="Unassembled WGS sequence"/>
</dbReference>
<accession>A0A818U2U6</accession>
<dbReference type="PANTHER" id="PTHR47160:SF10">
    <property type="entry name" value="MULE TRANSPOSASE DOMAIN-CONTAINING PROTEIN"/>
    <property type="match status" value="1"/>
</dbReference>
<evidence type="ECO:0000259" key="6">
    <source>
        <dbReference type="Pfam" id="PF10551"/>
    </source>
</evidence>
<dbReference type="Pfam" id="PF04500">
    <property type="entry name" value="FLYWCH"/>
    <property type="match status" value="1"/>
</dbReference>
<dbReference type="PANTHER" id="PTHR47160">
    <property type="entry name" value="PUTATIVE-RELATED"/>
    <property type="match status" value="1"/>
</dbReference>
<feature type="compositionally biased region" description="Polar residues" evidence="4">
    <location>
        <begin position="127"/>
        <end position="138"/>
    </location>
</feature>
<evidence type="ECO:0000256" key="3">
    <source>
        <dbReference type="ARBA" id="ARBA00022833"/>
    </source>
</evidence>
<dbReference type="Gene3D" id="2.20.25.240">
    <property type="match status" value="1"/>
</dbReference>
<keyword evidence="1" id="KW-0479">Metal-binding</keyword>
<comment type="caution">
    <text evidence="7">The sequence shown here is derived from an EMBL/GenBank/DDBJ whole genome shotgun (WGS) entry which is preliminary data.</text>
</comment>
<evidence type="ECO:0000313" key="8">
    <source>
        <dbReference type="Proteomes" id="UP000663869"/>
    </source>
</evidence>
<evidence type="ECO:0000259" key="5">
    <source>
        <dbReference type="Pfam" id="PF04500"/>
    </source>
</evidence>
<evidence type="ECO:0000256" key="1">
    <source>
        <dbReference type="ARBA" id="ARBA00022723"/>
    </source>
</evidence>
<proteinExistence type="predicted"/>
<dbReference type="GO" id="GO:0008270">
    <property type="term" value="F:zinc ion binding"/>
    <property type="evidence" value="ECO:0007669"/>
    <property type="project" value="UniProtKB-KW"/>
</dbReference>
<keyword evidence="2" id="KW-0863">Zinc-finger</keyword>
<keyword evidence="3" id="KW-0862">Zinc</keyword>
<dbReference type="Pfam" id="PF10551">
    <property type="entry name" value="MULE"/>
    <property type="match status" value="1"/>
</dbReference>
<dbReference type="InterPro" id="IPR018289">
    <property type="entry name" value="MULE_transposase_dom"/>
</dbReference>
<organism evidence="7 8">
    <name type="scientific">Rotaria socialis</name>
    <dbReference type="NCBI Taxonomy" id="392032"/>
    <lineage>
        <taxon>Eukaryota</taxon>
        <taxon>Metazoa</taxon>
        <taxon>Spiralia</taxon>
        <taxon>Gnathifera</taxon>
        <taxon>Rotifera</taxon>
        <taxon>Eurotatoria</taxon>
        <taxon>Bdelloidea</taxon>
        <taxon>Philodinida</taxon>
        <taxon>Philodinidae</taxon>
        <taxon>Rotaria</taxon>
    </lineage>
</organism>
<evidence type="ECO:0000313" key="7">
    <source>
        <dbReference type="EMBL" id="CAF3695424.1"/>
    </source>
</evidence>
<feature type="domain" description="MULE transposase" evidence="6">
    <location>
        <begin position="176"/>
        <end position="265"/>
    </location>
</feature>
<feature type="domain" description="FLYWCH-type" evidence="5">
    <location>
        <begin position="10"/>
        <end position="66"/>
    </location>
</feature>
<evidence type="ECO:0008006" key="9">
    <source>
        <dbReference type="Google" id="ProtNLM"/>
    </source>
</evidence>
<feature type="region of interest" description="Disordered" evidence="4">
    <location>
        <begin position="124"/>
        <end position="143"/>
    </location>
</feature>
<dbReference type="InterPro" id="IPR007588">
    <property type="entry name" value="Znf_FLYWCH"/>
</dbReference>